<sequence length="35" mass="3800">MLILLLWPKDQWAGLACQRARAAATLAPPGELRPA</sequence>
<protein>
    <submittedName>
        <fullName evidence="1">Uncharacterized protein</fullName>
    </submittedName>
</protein>
<organism evidence="1">
    <name type="scientific">Arundo donax</name>
    <name type="common">Giant reed</name>
    <name type="synonym">Donax arundinaceus</name>
    <dbReference type="NCBI Taxonomy" id="35708"/>
    <lineage>
        <taxon>Eukaryota</taxon>
        <taxon>Viridiplantae</taxon>
        <taxon>Streptophyta</taxon>
        <taxon>Embryophyta</taxon>
        <taxon>Tracheophyta</taxon>
        <taxon>Spermatophyta</taxon>
        <taxon>Magnoliopsida</taxon>
        <taxon>Liliopsida</taxon>
        <taxon>Poales</taxon>
        <taxon>Poaceae</taxon>
        <taxon>PACMAD clade</taxon>
        <taxon>Arundinoideae</taxon>
        <taxon>Arundineae</taxon>
        <taxon>Arundo</taxon>
    </lineage>
</organism>
<dbReference type="EMBL" id="GBRH01277369">
    <property type="protein sequence ID" value="JAD20526.1"/>
    <property type="molecule type" value="Transcribed_RNA"/>
</dbReference>
<reference evidence="1" key="1">
    <citation type="submission" date="2014-09" db="EMBL/GenBank/DDBJ databases">
        <authorList>
            <person name="Magalhaes I.L.F."/>
            <person name="Oliveira U."/>
            <person name="Santos F.R."/>
            <person name="Vidigal T.H.D.A."/>
            <person name="Brescovit A.D."/>
            <person name="Santos A.J."/>
        </authorList>
    </citation>
    <scope>NUCLEOTIDE SEQUENCE</scope>
    <source>
        <tissue evidence="1">Shoot tissue taken approximately 20 cm above the soil surface</tissue>
    </source>
</reference>
<name>A0A0A8Y2U3_ARUDO</name>
<accession>A0A0A8Y2U3</accession>
<evidence type="ECO:0000313" key="1">
    <source>
        <dbReference type="EMBL" id="JAD20526.1"/>
    </source>
</evidence>
<proteinExistence type="predicted"/>
<reference evidence="1" key="2">
    <citation type="journal article" date="2015" name="Data Brief">
        <title>Shoot transcriptome of the giant reed, Arundo donax.</title>
        <authorList>
            <person name="Barrero R.A."/>
            <person name="Guerrero F.D."/>
            <person name="Moolhuijzen P."/>
            <person name="Goolsby J.A."/>
            <person name="Tidwell J."/>
            <person name="Bellgard S.E."/>
            <person name="Bellgard M.I."/>
        </authorList>
    </citation>
    <scope>NUCLEOTIDE SEQUENCE</scope>
    <source>
        <tissue evidence="1">Shoot tissue taken approximately 20 cm above the soil surface</tissue>
    </source>
</reference>
<dbReference type="AlphaFoldDB" id="A0A0A8Y2U3"/>